<accession>A0A4Y2EZ20</accession>
<dbReference type="OrthoDB" id="6428183at2759"/>
<organism evidence="2 3">
    <name type="scientific">Araneus ventricosus</name>
    <name type="common">Orbweaver spider</name>
    <name type="synonym">Epeira ventricosa</name>
    <dbReference type="NCBI Taxonomy" id="182803"/>
    <lineage>
        <taxon>Eukaryota</taxon>
        <taxon>Metazoa</taxon>
        <taxon>Ecdysozoa</taxon>
        <taxon>Arthropoda</taxon>
        <taxon>Chelicerata</taxon>
        <taxon>Arachnida</taxon>
        <taxon>Araneae</taxon>
        <taxon>Araneomorphae</taxon>
        <taxon>Entelegynae</taxon>
        <taxon>Araneoidea</taxon>
        <taxon>Araneidae</taxon>
        <taxon>Araneus</taxon>
    </lineage>
</organism>
<proteinExistence type="predicted"/>
<dbReference type="EMBL" id="BGPR01000735">
    <property type="protein sequence ID" value="GBM33519.1"/>
    <property type="molecule type" value="Genomic_DNA"/>
</dbReference>
<name>A0A4Y2EZ20_ARAVE</name>
<feature type="signal peptide" evidence="1">
    <location>
        <begin position="1"/>
        <end position="19"/>
    </location>
</feature>
<gene>
    <name evidence="2" type="ORF">AVEN_273014_1</name>
</gene>
<dbReference type="Proteomes" id="UP000499080">
    <property type="component" value="Unassembled WGS sequence"/>
</dbReference>
<evidence type="ECO:0000256" key="1">
    <source>
        <dbReference type="SAM" id="SignalP"/>
    </source>
</evidence>
<feature type="chain" id="PRO_5021298399" evidence="1">
    <location>
        <begin position="20"/>
        <end position="188"/>
    </location>
</feature>
<sequence length="188" mass="21535">MNSLVFISVLVTFAGVSSADYDDYVEPTTAATRDWVYRDEGAPALKPDVCVSQPLGGLDWILSVRQPDYGWREETHRAVIVLAVNDWKNLTPQEIRQMELQLEVELTKALLRFSSYADQDGKPVVYSIAGVPNDAEENLYWRLCLQTDVNHDRHDAVLKTIHDSPISFIPKGYDHIIYWYKNKECEET</sequence>
<protein>
    <submittedName>
        <fullName evidence="2">Uncharacterized protein</fullName>
    </submittedName>
</protein>
<reference evidence="2 3" key="1">
    <citation type="journal article" date="2019" name="Sci. Rep.">
        <title>Orb-weaving spider Araneus ventricosus genome elucidates the spidroin gene catalogue.</title>
        <authorList>
            <person name="Kono N."/>
            <person name="Nakamura H."/>
            <person name="Ohtoshi R."/>
            <person name="Moran D.A.P."/>
            <person name="Shinohara A."/>
            <person name="Yoshida Y."/>
            <person name="Fujiwara M."/>
            <person name="Mori M."/>
            <person name="Tomita M."/>
            <person name="Arakawa K."/>
        </authorList>
    </citation>
    <scope>NUCLEOTIDE SEQUENCE [LARGE SCALE GENOMIC DNA]</scope>
</reference>
<evidence type="ECO:0000313" key="2">
    <source>
        <dbReference type="EMBL" id="GBM33519.1"/>
    </source>
</evidence>
<keyword evidence="3" id="KW-1185">Reference proteome</keyword>
<dbReference type="AlphaFoldDB" id="A0A4Y2EZ20"/>
<evidence type="ECO:0000313" key="3">
    <source>
        <dbReference type="Proteomes" id="UP000499080"/>
    </source>
</evidence>
<comment type="caution">
    <text evidence="2">The sequence shown here is derived from an EMBL/GenBank/DDBJ whole genome shotgun (WGS) entry which is preliminary data.</text>
</comment>
<keyword evidence="1" id="KW-0732">Signal</keyword>